<dbReference type="KEGG" id="lacs:H4075_14765"/>
<dbReference type="Proteomes" id="UP000515344">
    <property type="component" value="Chromosome"/>
</dbReference>
<sequence length="193" mass="21400">MSINLLETLQIQLGYPALQKIDPNTQVVKENDETPDEHRFSQAALTAVLTALYNYSHTDIGAEKIRTSSSATTWADLIFTDNQQSVIKGISDYANYTKENVITKLNSIATAAVSIIQEQLPADATMHQVKKFMNTQRNNILPFLPAELQMGELLHDNTLDDRTNKMEGPVSSIMRAIVGSFSNGEAEKKDTVL</sequence>
<name>A0A7G5XCY2_9BACT</name>
<keyword evidence="2" id="KW-1185">Reference proteome</keyword>
<dbReference type="AlphaFoldDB" id="A0A7G5XCY2"/>
<reference evidence="2" key="1">
    <citation type="submission" date="2020-08" db="EMBL/GenBank/DDBJ databases">
        <title>Lacibacter sp. S13-6-6 genome sequencing.</title>
        <authorList>
            <person name="Jin L."/>
        </authorList>
    </citation>
    <scope>NUCLEOTIDE SEQUENCE [LARGE SCALE GENOMIC DNA]</scope>
    <source>
        <strain evidence="2">S13-6-6</strain>
    </source>
</reference>
<gene>
    <name evidence="1" type="ORF">H4075_14765</name>
</gene>
<dbReference type="EMBL" id="CP060007">
    <property type="protein sequence ID" value="QNA43335.1"/>
    <property type="molecule type" value="Genomic_DNA"/>
</dbReference>
<evidence type="ECO:0000313" key="2">
    <source>
        <dbReference type="Proteomes" id="UP000515344"/>
    </source>
</evidence>
<evidence type="ECO:0000313" key="1">
    <source>
        <dbReference type="EMBL" id="QNA43335.1"/>
    </source>
</evidence>
<proteinExistence type="predicted"/>
<organism evidence="1 2">
    <name type="scientific">Lacibacter sediminis</name>
    <dbReference type="NCBI Taxonomy" id="2760713"/>
    <lineage>
        <taxon>Bacteria</taxon>
        <taxon>Pseudomonadati</taxon>
        <taxon>Bacteroidota</taxon>
        <taxon>Chitinophagia</taxon>
        <taxon>Chitinophagales</taxon>
        <taxon>Chitinophagaceae</taxon>
        <taxon>Lacibacter</taxon>
    </lineage>
</organism>
<protein>
    <submittedName>
        <fullName evidence="1">Uncharacterized protein</fullName>
    </submittedName>
</protein>
<accession>A0A7G5XCY2</accession>
<dbReference type="RefSeq" id="WP_182801600.1">
    <property type="nucleotide sequence ID" value="NZ_CP060007.1"/>
</dbReference>